<protein>
    <submittedName>
        <fullName evidence="14">Dihydrdoorotate oxidase</fullName>
    </submittedName>
</protein>
<dbReference type="GO" id="GO:0051537">
    <property type="term" value="F:2 iron, 2 sulfur cluster binding"/>
    <property type="evidence" value="ECO:0007669"/>
    <property type="project" value="UniProtKB-KW"/>
</dbReference>
<dbReference type="InterPro" id="IPR012165">
    <property type="entry name" value="Cyt_c3_hydrogenase_gsu"/>
</dbReference>
<gene>
    <name evidence="14" type="ORF">VN24_00160</name>
</gene>
<dbReference type="GO" id="GO:0016491">
    <property type="term" value="F:oxidoreductase activity"/>
    <property type="evidence" value="ECO:0007669"/>
    <property type="project" value="InterPro"/>
</dbReference>
<evidence type="ECO:0000256" key="7">
    <source>
        <dbReference type="ARBA" id="ARBA00022982"/>
    </source>
</evidence>
<dbReference type="SUPFAM" id="SSF52343">
    <property type="entry name" value="Ferredoxin reductase-like, C-terminal NADP-linked domain"/>
    <property type="match status" value="1"/>
</dbReference>
<feature type="binding site" evidence="12">
    <location>
        <position position="228"/>
    </location>
    <ligand>
        <name>[2Fe-2S] cluster</name>
        <dbReference type="ChEBI" id="CHEBI:190135"/>
    </ligand>
</feature>
<organism evidence="14 15">
    <name type="scientific">Paenibacillus beijingensis</name>
    <dbReference type="NCBI Taxonomy" id="1126833"/>
    <lineage>
        <taxon>Bacteria</taxon>
        <taxon>Bacillati</taxon>
        <taxon>Bacillota</taxon>
        <taxon>Bacilli</taxon>
        <taxon>Bacillales</taxon>
        <taxon>Paenibacillaceae</taxon>
        <taxon>Paenibacillus</taxon>
    </lineage>
</organism>
<feature type="domain" description="FAD-binding FR-type" evidence="13">
    <location>
        <begin position="1"/>
        <end position="101"/>
    </location>
</feature>
<comment type="cofactor">
    <cofactor evidence="12">
        <name>[2Fe-2S] cluster</name>
        <dbReference type="ChEBI" id="CHEBI:190135"/>
    </cofactor>
    <text evidence="12">Binds 1 [2Fe-2S] cluster per subunit.</text>
</comment>
<evidence type="ECO:0000256" key="12">
    <source>
        <dbReference type="PIRSR" id="PIRSR006816-2"/>
    </source>
</evidence>
<feature type="binding site" evidence="11">
    <location>
        <begin position="52"/>
        <end position="55"/>
    </location>
    <ligand>
        <name>FAD</name>
        <dbReference type="ChEBI" id="CHEBI:57692"/>
    </ligand>
</feature>
<dbReference type="GO" id="GO:0050660">
    <property type="term" value="F:flavin adenine dinucleotide binding"/>
    <property type="evidence" value="ECO:0007669"/>
    <property type="project" value="InterPro"/>
</dbReference>
<dbReference type="GO" id="GO:0046872">
    <property type="term" value="F:metal ion binding"/>
    <property type="evidence" value="ECO:0007669"/>
    <property type="project" value="UniProtKB-KW"/>
</dbReference>
<keyword evidence="9 12" id="KW-0411">Iron-sulfur</keyword>
<dbReference type="InterPro" id="IPR050353">
    <property type="entry name" value="PyrK_electron_transfer"/>
</dbReference>
<dbReference type="RefSeq" id="WP_045668762.1">
    <property type="nucleotide sequence ID" value="NZ_CP011058.1"/>
</dbReference>
<dbReference type="PROSITE" id="PS51384">
    <property type="entry name" value="FAD_FR"/>
    <property type="match status" value="1"/>
</dbReference>
<dbReference type="AlphaFoldDB" id="A0A0D5NED3"/>
<keyword evidence="8 12" id="KW-0408">Iron</keyword>
<dbReference type="GO" id="GO:0006221">
    <property type="term" value="P:pyrimidine nucleotide biosynthetic process"/>
    <property type="evidence" value="ECO:0007669"/>
    <property type="project" value="InterPro"/>
</dbReference>
<evidence type="ECO:0000256" key="10">
    <source>
        <dbReference type="ARBA" id="ARBA00034078"/>
    </source>
</evidence>
<comment type="cofactor">
    <cofactor evidence="10">
        <name>[2Fe-2S] cluster</name>
        <dbReference type="ChEBI" id="CHEBI:190135"/>
    </cofactor>
</comment>
<dbReference type="CDD" id="cd06218">
    <property type="entry name" value="DHOD_e_trans"/>
    <property type="match status" value="1"/>
</dbReference>
<feature type="binding site" evidence="12">
    <location>
        <position position="231"/>
    </location>
    <ligand>
        <name>[2Fe-2S] cluster</name>
        <dbReference type="ChEBI" id="CHEBI:190135"/>
    </ligand>
</feature>
<evidence type="ECO:0000256" key="6">
    <source>
        <dbReference type="ARBA" id="ARBA00022827"/>
    </source>
</evidence>
<dbReference type="InterPro" id="IPR037117">
    <property type="entry name" value="Dihydroorotate_DH_ele_sf"/>
</dbReference>
<comment type="similarity">
    <text evidence="1">Belongs to the PyrK family.</text>
</comment>
<dbReference type="PATRIC" id="fig|1126833.4.peg.38"/>
<keyword evidence="3 11" id="KW-0285">Flavoprotein</keyword>
<keyword evidence="7" id="KW-0249">Electron transport</keyword>
<evidence type="ECO:0000259" key="13">
    <source>
        <dbReference type="PROSITE" id="PS51384"/>
    </source>
</evidence>
<dbReference type="Gene3D" id="2.10.240.10">
    <property type="entry name" value="Dihydroorotate dehydrogenase, electron transfer subunit"/>
    <property type="match status" value="1"/>
</dbReference>
<keyword evidence="15" id="KW-1185">Reference proteome</keyword>
<dbReference type="EMBL" id="CP011058">
    <property type="protein sequence ID" value="AJY73327.1"/>
    <property type="molecule type" value="Genomic_DNA"/>
</dbReference>
<keyword evidence="2" id="KW-0813">Transport</keyword>
<dbReference type="Proteomes" id="UP000032633">
    <property type="component" value="Chromosome"/>
</dbReference>
<dbReference type="InterPro" id="IPR019480">
    <property type="entry name" value="Dihydroorotate_DH_Fe-S-bd"/>
</dbReference>
<dbReference type="Gene3D" id="3.40.50.80">
    <property type="entry name" value="Nucleotide-binding domain of ferredoxin-NADP reductase (FNR) module"/>
    <property type="match status" value="1"/>
</dbReference>
<evidence type="ECO:0000256" key="11">
    <source>
        <dbReference type="PIRSR" id="PIRSR006816-1"/>
    </source>
</evidence>
<proteinExistence type="inferred from homology"/>
<dbReference type="HOGENOM" id="CLU_003827_1_2_9"/>
<dbReference type="InterPro" id="IPR017938">
    <property type="entry name" value="Riboflavin_synthase-like_b-brl"/>
</dbReference>
<sequence length="262" mass="28897">MKTAKLEVLSNKQVSDRYWHMVVDASELQAEVKPGQFFNIRCGDEYIPLLRRPFSIYQINKHDQTLEFLYLVKGKGTQRLSLVERGESLDIFGPIGRGFKLQTGHGTILLLARGVGIATLAALAQEAAKRGIRSVAILSARSKNDLLAAEVLQGFGAGVYKVTDEEGNSDVSSVTMLMEKIMQEYEIEAAYTCGSKRLSKLLQNLTAQKQIYAEIALEENMGCAMGVCFACVCEIHDTEGSPRTVRICKEGPVFALEQVVLT</sequence>
<evidence type="ECO:0000256" key="2">
    <source>
        <dbReference type="ARBA" id="ARBA00022448"/>
    </source>
</evidence>
<evidence type="ECO:0000313" key="15">
    <source>
        <dbReference type="Proteomes" id="UP000032633"/>
    </source>
</evidence>
<evidence type="ECO:0000313" key="14">
    <source>
        <dbReference type="EMBL" id="AJY73327.1"/>
    </source>
</evidence>
<evidence type="ECO:0000256" key="4">
    <source>
        <dbReference type="ARBA" id="ARBA00022714"/>
    </source>
</evidence>
<dbReference type="Gene3D" id="2.40.30.10">
    <property type="entry name" value="Translation factors"/>
    <property type="match status" value="1"/>
</dbReference>
<evidence type="ECO:0000256" key="9">
    <source>
        <dbReference type="ARBA" id="ARBA00023014"/>
    </source>
</evidence>
<feature type="binding site" evidence="11">
    <location>
        <begin position="76"/>
        <end position="77"/>
    </location>
    <ligand>
        <name>FAD</name>
        <dbReference type="ChEBI" id="CHEBI:57692"/>
    </ligand>
</feature>
<keyword evidence="4 12" id="KW-0001">2Fe-2S</keyword>
<name>A0A0D5NED3_9BACL</name>
<dbReference type="InterPro" id="IPR017927">
    <property type="entry name" value="FAD-bd_FR_type"/>
</dbReference>
<dbReference type="SUPFAM" id="SSF63380">
    <property type="entry name" value="Riboflavin synthase domain-like"/>
    <property type="match status" value="1"/>
</dbReference>
<dbReference type="KEGG" id="pbj:VN24_00160"/>
<dbReference type="PIRSF" id="PIRSF006816">
    <property type="entry name" value="Cyc3_hyd_g"/>
    <property type="match status" value="1"/>
</dbReference>
<reference evidence="14 15" key="1">
    <citation type="journal article" date="2015" name="J. Biotechnol.">
        <title>Complete genome sequence of Paenibacillus beijingensis 7188(T) (=DSM 24997(T)), a novel rhizobacterium from jujube garden soil.</title>
        <authorList>
            <person name="Kwak Y."/>
            <person name="Shin J.H."/>
        </authorList>
    </citation>
    <scope>NUCLEOTIDE SEQUENCE [LARGE SCALE GENOMIC DNA]</scope>
    <source>
        <strain evidence="14 15">DSM 24997</strain>
    </source>
</reference>
<keyword evidence="6 11" id="KW-0274">FAD</keyword>
<feature type="binding site" evidence="12">
    <location>
        <position position="248"/>
    </location>
    <ligand>
        <name>[2Fe-2S] cluster</name>
        <dbReference type="ChEBI" id="CHEBI:190135"/>
    </ligand>
</feature>
<dbReference type="InterPro" id="IPR039261">
    <property type="entry name" value="FNR_nucleotide-bd"/>
</dbReference>
<feature type="binding site" evidence="12">
    <location>
        <position position="223"/>
    </location>
    <ligand>
        <name>[2Fe-2S] cluster</name>
        <dbReference type="ChEBI" id="CHEBI:190135"/>
    </ligand>
</feature>
<dbReference type="Pfam" id="PF10418">
    <property type="entry name" value="DHODB_Fe-S_bind"/>
    <property type="match status" value="1"/>
</dbReference>
<evidence type="ECO:0000256" key="3">
    <source>
        <dbReference type="ARBA" id="ARBA00022630"/>
    </source>
</evidence>
<dbReference type="PANTHER" id="PTHR43513:SF3">
    <property type="entry name" value="DIHYDROOROTATE DEHYDROGENASE B (NAD(+)), ELECTRON TRANSFER SUBUNIT-RELATED"/>
    <property type="match status" value="1"/>
</dbReference>
<accession>A0A0D5NED3</accession>
<evidence type="ECO:0000256" key="5">
    <source>
        <dbReference type="ARBA" id="ARBA00022723"/>
    </source>
</evidence>
<evidence type="ECO:0000256" key="1">
    <source>
        <dbReference type="ARBA" id="ARBA00006422"/>
    </source>
</evidence>
<dbReference type="STRING" id="1126833.VN24_00160"/>
<comment type="cofactor">
    <cofactor evidence="11">
        <name>FAD</name>
        <dbReference type="ChEBI" id="CHEBI:57692"/>
    </cofactor>
    <text evidence="11">Binds 1 FAD per subunit.</text>
</comment>
<keyword evidence="5 12" id="KW-0479">Metal-binding</keyword>
<evidence type="ECO:0000256" key="8">
    <source>
        <dbReference type="ARBA" id="ARBA00023004"/>
    </source>
</evidence>
<reference evidence="15" key="2">
    <citation type="submission" date="2015-03" db="EMBL/GenBank/DDBJ databases">
        <title>Genome sequence of Paenibacillus beijingensis strain DSM 24997T.</title>
        <authorList>
            <person name="Kwak Y."/>
            <person name="Shin J.-H."/>
        </authorList>
    </citation>
    <scope>NUCLEOTIDE SEQUENCE [LARGE SCALE GENOMIC DNA]</scope>
    <source>
        <strain evidence="15">DSM 24997</strain>
    </source>
</reference>
<dbReference type="PANTHER" id="PTHR43513">
    <property type="entry name" value="DIHYDROOROTATE DEHYDROGENASE B (NAD(+)), ELECTRON TRANSFER SUBUNIT"/>
    <property type="match status" value="1"/>
</dbReference>